<comment type="similarity">
    <text evidence="1">Belongs to the 'GDXG' lipolytic enzyme family.</text>
</comment>
<dbReference type="SUPFAM" id="SSF53474">
    <property type="entry name" value="alpha/beta-Hydrolases"/>
    <property type="match status" value="1"/>
</dbReference>
<dbReference type="Proteomes" id="UP000830167">
    <property type="component" value="Chromosome"/>
</dbReference>
<dbReference type="InterPro" id="IPR050300">
    <property type="entry name" value="GDXG_lipolytic_enzyme"/>
</dbReference>
<dbReference type="Gene3D" id="3.40.50.1820">
    <property type="entry name" value="alpha/beta hydrolase"/>
    <property type="match status" value="1"/>
</dbReference>
<dbReference type="InterPro" id="IPR013094">
    <property type="entry name" value="AB_hydrolase_3"/>
</dbReference>
<dbReference type="PANTHER" id="PTHR48081">
    <property type="entry name" value="AB HYDROLASE SUPERFAMILY PROTEIN C4A8.06C"/>
    <property type="match status" value="1"/>
</dbReference>
<sequence>MPLDPQAQTFLVQNAGTDFSVVKTMPLDQSRNMHVESVINYHRVLEPVAQVKDIEIPGPYGLIPIRIYIPDGKNSFPLLLWFHGGGWVWGNLETADEACRVIANKANCIVVSVDYRLAPEHTFPIAIEEAYAAIKWAYENASEVHGDPSRIAVGGDSAGGNLAAVASMMARDRNGPKIIYQLLVYPVIDSRLSTESFQHFENGYSLTKEKMKWFWEQYAPGIADQQHPYAAPVFAGNLRNLPPALVITAEFDPLRDEGEAYANMLKEAGVSARCIRFDGMIHGFFTRVAAFDQAMRAIEEAAQELHKVFQ</sequence>
<evidence type="ECO:0000313" key="5">
    <source>
        <dbReference type="Proteomes" id="UP000830167"/>
    </source>
</evidence>
<keyword evidence="2 4" id="KW-0378">Hydrolase</keyword>
<dbReference type="EMBL" id="CP089291">
    <property type="protein sequence ID" value="UOF92012.1"/>
    <property type="molecule type" value="Genomic_DNA"/>
</dbReference>
<keyword evidence="5" id="KW-1185">Reference proteome</keyword>
<gene>
    <name evidence="4" type="ORF">LSG31_07205</name>
</gene>
<dbReference type="InterPro" id="IPR029058">
    <property type="entry name" value="AB_hydrolase_fold"/>
</dbReference>
<dbReference type="Pfam" id="PF07859">
    <property type="entry name" value="Abhydrolase_3"/>
    <property type="match status" value="1"/>
</dbReference>
<dbReference type="PROSITE" id="PS01173">
    <property type="entry name" value="LIPASE_GDXG_HIS"/>
    <property type="match status" value="1"/>
</dbReference>
<reference evidence="4" key="1">
    <citation type="submission" date="2021-12" db="EMBL/GenBank/DDBJ databases">
        <title>Alicyclobacillaceae gen. nov., sp. nov., isolated from chalcocite enrichment system.</title>
        <authorList>
            <person name="Jiang Z."/>
        </authorList>
    </citation>
    <scope>NUCLEOTIDE SEQUENCE</scope>
    <source>
        <strain evidence="4">MYW30-H2</strain>
    </source>
</reference>
<dbReference type="InterPro" id="IPR002168">
    <property type="entry name" value="Lipase_GDXG_HIS_AS"/>
</dbReference>
<name>A0ABY4CNF9_9BACL</name>
<evidence type="ECO:0000259" key="3">
    <source>
        <dbReference type="Pfam" id="PF07859"/>
    </source>
</evidence>
<protein>
    <submittedName>
        <fullName evidence="4">Alpha/beta hydrolase</fullName>
    </submittedName>
</protein>
<evidence type="ECO:0000313" key="4">
    <source>
        <dbReference type="EMBL" id="UOF92012.1"/>
    </source>
</evidence>
<accession>A0ABY4CNF9</accession>
<evidence type="ECO:0000256" key="1">
    <source>
        <dbReference type="ARBA" id="ARBA00010515"/>
    </source>
</evidence>
<dbReference type="RefSeq" id="WP_347438694.1">
    <property type="nucleotide sequence ID" value="NZ_CP089291.1"/>
</dbReference>
<evidence type="ECO:0000256" key="2">
    <source>
        <dbReference type="ARBA" id="ARBA00022801"/>
    </source>
</evidence>
<feature type="domain" description="Alpha/beta hydrolase fold-3" evidence="3">
    <location>
        <begin position="79"/>
        <end position="285"/>
    </location>
</feature>
<dbReference type="PANTHER" id="PTHR48081:SF8">
    <property type="entry name" value="ALPHA_BETA HYDROLASE FOLD-3 DOMAIN-CONTAINING PROTEIN-RELATED"/>
    <property type="match status" value="1"/>
</dbReference>
<organism evidence="4 5">
    <name type="scientific">Fodinisporobacter ferrooxydans</name>
    <dbReference type="NCBI Taxonomy" id="2901836"/>
    <lineage>
        <taxon>Bacteria</taxon>
        <taxon>Bacillati</taxon>
        <taxon>Bacillota</taxon>
        <taxon>Bacilli</taxon>
        <taxon>Bacillales</taxon>
        <taxon>Alicyclobacillaceae</taxon>
        <taxon>Fodinisporobacter</taxon>
    </lineage>
</organism>
<proteinExistence type="inferred from homology"/>
<dbReference type="GO" id="GO:0016787">
    <property type="term" value="F:hydrolase activity"/>
    <property type="evidence" value="ECO:0007669"/>
    <property type="project" value="UniProtKB-KW"/>
</dbReference>